<keyword evidence="3" id="KW-1185">Reference proteome</keyword>
<organism evidence="2 3">
    <name type="scientific">Congregibacter brevis</name>
    <dbReference type="NCBI Taxonomy" id="3081201"/>
    <lineage>
        <taxon>Bacteria</taxon>
        <taxon>Pseudomonadati</taxon>
        <taxon>Pseudomonadota</taxon>
        <taxon>Gammaproteobacteria</taxon>
        <taxon>Cellvibrionales</taxon>
        <taxon>Halieaceae</taxon>
        <taxon>Congregibacter</taxon>
    </lineage>
</organism>
<accession>A0ABZ0IJP8</accession>
<dbReference type="SMART" id="SM00849">
    <property type="entry name" value="Lactamase_B"/>
    <property type="match status" value="1"/>
</dbReference>
<sequence length="425" mass="46935">MTDLLEISSGVIDGRVDLEQSGPLNRINHQLSELSESTAVVEAFSHCIVFKTDEGLVAFDTSNEQGGKRCVDAIRHWTDDPFHSVVFTHGHIDHVGGCGAFCSEAQRPSIVAHENVLQRFERYRLTNGYNHVINERQFGQFKRRGYDLAGDAQFLPTTTPNPDQTYDHAHTLTAGDTRFELRHAKGETDDHTWAWVPSQRAICAGDFFIWAFPNAGNPQKAQRYPREWAQALRDMAAMEAELFLPAHGLPICGKERIATVLDDVASALEFLVDETLTLMNAGARLSDIIHSIKIPNTLTDKPWLAPTYDEPEFVIRNLWRLYGGWYDGNPANLKPAADSKLAQELAALAGGAAKLAARALELTDSDVRSACHLIEMASLAEPENADIHAVRAEVYQRRRAGESSLMAKGIYGSAANESKAKSDAP</sequence>
<dbReference type="PANTHER" id="PTHR43223:SF2">
    <property type="entry name" value="METALLO-BETA-LACTAMASE DOMAIN-CONTAINING PROTEIN"/>
    <property type="match status" value="1"/>
</dbReference>
<dbReference type="Gene3D" id="1.25.40.880">
    <property type="entry name" value="Alkyl sulfatase, dimerisation domain"/>
    <property type="match status" value="1"/>
</dbReference>
<proteinExistence type="predicted"/>
<dbReference type="InterPro" id="IPR038536">
    <property type="entry name" value="Alkyl/aryl-sulf_dimr_sf"/>
</dbReference>
<dbReference type="Pfam" id="PF14863">
    <property type="entry name" value="Alkyl_sulf_dimr"/>
    <property type="match status" value="1"/>
</dbReference>
<evidence type="ECO:0000313" key="2">
    <source>
        <dbReference type="EMBL" id="WOJ98520.1"/>
    </source>
</evidence>
<dbReference type="Pfam" id="PF00753">
    <property type="entry name" value="Lactamase_B"/>
    <property type="match status" value="1"/>
</dbReference>
<dbReference type="PANTHER" id="PTHR43223">
    <property type="entry name" value="ALKYL/ARYL-SULFATASE"/>
    <property type="match status" value="1"/>
</dbReference>
<gene>
    <name evidence="2" type="ORF">R0137_08090</name>
</gene>
<dbReference type="EMBL" id="CP136865">
    <property type="protein sequence ID" value="WOJ98520.1"/>
    <property type="molecule type" value="Genomic_DNA"/>
</dbReference>
<feature type="domain" description="Metallo-beta-lactamase" evidence="1">
    <location>
        <begin position="44"/>
        <end position="247"/>
    </location>
</feature>
<dbReference type="Gene3D" id="3.60.15.30">
    <property type="entry name" value="Metallo-beta-lactamase domain"/>
    <property type="match status" value="1"/>
</dbReference>
<evidence type="ECO:0000259" key="1">
    <source>
        <dbReference type="SMART" id="SM00849"/>
    </source>
</evidence>
<dbReference type="SUPFAM" id="SSF56281">
    <property type="entry name" value="Metallo-hydrolase/oxidoreductase"/>
    <property type="match status" value="1"/>
</dbReference>
<protein>
    <submittedName>
        <fullName evidence="2">Alkyl sulfatase dimerization domain-containing protein</fullName>
    </submittedName>
</protein>
<name>A0ABZ0IJP8_9GAMM</name>
<dbReference type="Proteomes" id="UP001626549">
    <property type="component" value="Chromosome"/>
</dbReference>
<dbReference type="InterPro" id="IPR036866">
    <property type="entry name" value="RibonucZ/Hydroxyglut_hydro"/>
</dbReference>
<dbReference type="InterPro" id="IPR052195">
    <property type="entry name" value="Bact_Alkyl/Aryl-Sulfatase"/>
</dbReference>
<dbReference type="RefSeq" id="WP_407329879.1">
    <property type="nucleotide sequence ID" value="NZ_CP136865.1"/>
</dbReference>
<reference evidence="2 3" key="1">
    <citation type="submission" date="2023-10" db="EMBL/GenBank/DDBJ databases">
        <title>Two novel species belonging to the OM43/NOR5 clade.</title>
        <authorList>
            <person name="Park M."/>
        </authorList>
    </citation>
    <scope>NUCLEOTIDE SEQUENCE [LARGE SCALE GENOMIC DNA]</scope>
    <source>
        <strain evidence="2 3">IMCC45268</strain>
    </source>
</reference>
<evidence type="ECO:0000313" key="3">
    <source>
        <dbReference type="Proteomes" id="UP001626549"/>
    </source>
</evidence>
<dbReference type="InterPro" id="IPR029228">
    <property type="entry name" value="Alkyl_sulf_dimr"/>
</dbReference>
<dbReference type="InterPro" id="IPR001279">
    <property type="entry name" value="Metallo-B-lactamas"/>
</dbReference>